<reference evidence="2 3" key="1">
    <citation type="submission" date="2017-03" db="EMBL/GenBank/DDBJ databases">
        <authorList>
            <person name="Afonso C.L."/>
            <person name="Miller P.J."/>
            <person name="Scott M.A."/>
            <person name="Spackman E."/>
            <person name="Goraichik I."/>
            <person name="Dimitrov K.M."/>
            <person name="Suarez D.L."/>
            <person name="Swayne D.E."/>
        </authorList>
    </citation>
    <scope>NUCLEOTIDE SEQUENCE [LARGE SCALE GENOMIC DNA]</scope>
    <source>
        <strain evidence="2 3">CECT 8397</strain>
    </source>
</reference>
<evidence type="ECO:0000256" key="1">
    <source>
        <dbReference type="SAM" id="SignalP"/>
    </source>
</evidence>
<keyword evidence="1" id="KW-0732">Signal</keyword>
<feature type="chain" id="PRO_5012509141" description="DUF1800 domain-containing protein" evidence="1">
    <location>
        <begin position="34"/>
        <end position="701"/>
    </location>
</feature>
<organism evidence="2 3">
    <name type="scientific">Pseudooctadecabacter jejudonensis</name>
    <dbReference type="NCBI Taxonomy" id="1391910"/>
    <lineage>
        <taxon>Bacteria</taxon>
        <taxon>Pseudomonadati</taxon>
        <taxon>Pseudomonadota</taxon>
        <taxon>Alphaproteobacteria</taxon>
        <taxon>Rhodobacterales</taxon>
        <taxon>Paracoccaceae</taxon>
        <taxon>Pseudooctadecabacter</taxon>
    </lineage>
</organism>
<dbReference type="EMBL" id="FWFT01000001">
    <property type="protein sequence ID" value="SLN20548.1"/>
    <property type="molecule type" value="Genomic_DNA"/>
</dbReference>
<feature type="signal peptide" evidence="1">
    <location>
        <begin position="1"/>
        <end position="33"/>
    </location>
</feature>
<gene>
    <name evidence="2" type="ORF">PSJ8397_00769</name>
</gene>
<accession>A0A1Y5RLY2</accession>
<evidence type="ECO:0000313" key="3">
    <source>
        <dbReference type="Proteomes" id="UP000193623"/>
    </source>
</evidence>
<evidence type="ECO:0008006" key="4">
    <source>
        <dbReference type="Google" id="ProtNLM"/>
    </source>
</evidence>
<sequence>MFKAPVFKAPVFQSAVLASLLTVSALMPLPALAGPQAMTAAEARHLLARTGFGAAPHEITAFTGLSYAEGVARIMGDLRTTAATPLPAWADDWAYPYDAIYALGDTATDLFYANRYVELETLQAWWLAEMVATPSPLTEKLTLFWADHFANSFEVHENPQWMARQNAYLRAHAAGDFAAMAQGMLLDPAMLDYLSNTTNTADAPNEDLAREFLELFMLGEGRGYTQGDVRAAARALTGYTVSEEGAPVFMFDAAAHDSGMKTLFGQTGRYDADDLVTLTLEHPAFGPYVVEKMWRLFVSDQPDAAVVADLAEVWRAADWQIAPLVEALLMSDAFWDASNRGRLVKSPVDLMVGTVRTLGLEMADGRVMGWMTGELGQALFMPPNVGGWPEGVGWINDATAAGRATTLTYLMWDAAETQAADMRMPPPQAPVSQTDLGPEDLRVGQVFATYFEPRAQQEGAAGSLVLYDVSFGGQTWRSLPLWFDYDAAEDWAAAYIHTGDCAPTCFVSLPRDPEDPHFIALEPWDGIVDYWDGDTAADRALAAAIAGHFPALIASTADQRVYRQSDEGDAPADLSAVLQGAEVFAELGAEAYGRTGGVYVSALSHARVLGLAGYRQGEADVDAMIEGVEAAARRPIAPPVTYATGRDWINALPGAGLESARVAQALLAVARPAQGLRDELIVGEPEALIRTLILLPEYQVN</sequence>
<name>A0A1Y5RLY2_9RHOB</name>
<protein>
    <recommendedName>
        <fullName evidence="4">DUF1800 domain-containing protein</fullName>
    </recommendedName>
</protein>
<dbReference type="InterPro" id="IPR014917">
    <property type="entry name" value="DUF1800"/>
</dbReference>
<dbReference type="RefSeq" id="WP_159453085.1">
    <property type="nucleotide sequence ID" value="NZ_FWFT01000001.1"/>
</dbReference>
<dbReference type="OrthoDB" id="9772295at2"/>
<dbReference type="AlphaFoldDB" id="A0A1Y5RLY2"/>
<proteinExistence type="predicted"/>
<dbReference type="Proteomes" id="UP000193623">
    <property type="component" value="Unassembled WGS sequence"/>
</dbReference>
<evidence type="ECO:0000313" key="2">
    <source>
        <dbReference type="EMBL" id="SLN20548.1"/>
    </source>
</evidence>
<dbReference type="Pfam" id="PF08811">
    <property type="entry name" value="DUF1800"/>
    <property type="match status" value="1"/>
</dbReference>
<keyword evidence="3" id="KW-1185">Reference proteome</keyword>